<gene>
    <name evidence="1" type="ORF">SAMN05660653_02521</name>
</gene>
<dbReference type="PANTHER" id="PTHR32089:SF112">
    <property type="entry name" value="LYSOZYME-LIKE PROTEIN-RELATED"/>
    <property type="match status" value="1"/>
</dbReference>
<reference evidence="1 2" key="1">
    <citation type="submission" date="2016-10" db="EMBL/GenBank/DDBJ databases">
        <authorList>
            <person name="de Groot N.N."/>
        </authorList>
    </citation>
    <scope>NUCLEOTIDE SEQUENCE [LARGE SCALE GENOMIC DNA]</scope>
    <source>
        <strain evidence="1 2">ASO4-2</strain>
    </source>
</reference>
<dbReference type="EMBL" id="FMXO01000015">
    <property type="protein sequence ID" value="SDB51224.1"/>
    <property type="molecule type" value="Genomic_DNA"/>
</dbReference>
<organism evidence="1 2">
    <name type="scientific">Desulfonatronum thiosulfatophilum</name>
    <dbReference type="NCBI Taxonomy" id="617002"/>
    <lineage>
        <taxon>Bacteria</taxon>
        <taxon>Pseudomonadati</taxon>
        <taxon>Thermodesulfobacteriota</taxon>
        <taxon>Desulfovibrionia</taxon>
        <taxon>Desulfovibrionales</taxon>
        <taxon>Desulfonatronaceae</taxon>
        <taxon>Desulfonatronum</taxon>
    </lineage>
</organism>
<dbReference type="PANTHER" id="PTHR32089">
    <property type="entry name" value="METHYL-ACCEPTING CHEMOTAXIS PROTEIN MCPB"/>
    <property type="match status" value="1"/>
</dbReference>
<evidence type="ECO:0000313" key="1">
    <source>
        <dbReference type="EMBL" id="SDB51224.1"/>
    </source>
</evidence>
<accession>A0A1G6E1C4</accession>
<name>A0A1G6E1C4_9BACT</name>
<dbReference type="Proteomes" id="UP000198771">
    <property type="component" value="Unassembled WGS sequence"/>
</dbReference>
<dbReference type="SUPFAM" id="SSF58104">
    <property type="entry name" value="Methyl-accepting chemotaxis protein (MCP) signaling domain"/>
    <property type="match status" value="1"/>
</dbReference>
<dbReference type="AlphaFoldDB" id="A0A1G6E1C4"/>
<keyword evidence="2" id="KW-1185">Reference proteome</keyword>
<proteinExistence type="predicted"/>
<sequence length="82" mass="8797">MAKQYYVNVTVLEVAKNAFNAAEVSDQAKTKAQSGAEIVQKAVKAIAHVQRNALDLKKKIASLGNKADGIGRIMNVIEDIAD</sequence>
<evidence type="ECO:0000313" key="2">
    <source>
        <dbReference type="Proteomes" id="UP000198771"/>
    </source>
</evidence>
<dbReference type="Gene3D" id="1.10.287.950">
    <property type="entry name" value="Methyl-accepting chemotaxis protein"/>
    <property type="match status" value="1"/>
</dbReference>
<dbReference type="STRING" id="617002.SAMN05660653_02521"/>
<protein>
    <submittedName>
        <fullName evidence="1">Methyl-accepting chemotaxis protein</fullName>
    </submittedName>
</protein>